<comment type="caution">
    <text evidence="2">The sequence shown here is derived from an EMBL/GenBank/DDBJ whole genome shotgun (WGS) entry which is preliminary data.</text>
</comment>
<evidence type="ECO:0000256" key="1">
    <source>
        <dbReference type="SAM" id="SignalP"/>
    </source>
</evidence>
<accession>A0ABQ1K1R1</accession>
<keyword evidence="1" id="KW-0732">Signal</keyword>
<evidence type="ECO:0008006" key="4">
    <source>
        <dbReference type="Google" id="ProtNLM"/>
    </source>
</evidence>
<dbReference type="Proteomes" id="UP000622638">
    <property type="component" value="Unassembled WGS sequence"/>
</dbReference>
<dbReference type="EMBL" id="BMKG01000001">
    <property type="protein sequence ID" value="GGB84967.1"/>
    <property type="molecule type" value="Genomic_DNA"/>
</dbReference>
<keyword evidence="3" id="KW-1185">Reference proteome</keyword>
<organism evidence="2 3">
    <name type="scientific">Pseudoduganella buxea</name>
    <dbReference type="NCBI Taxonomy" id="1949069"/>
    <lineage>
        <taxon>Bacteria</taxon>
        <taxon>Pseudomonadati</taxon>
        <taxon>Pseudomonadota</taxon>
        <taxon>Betaproteobacteria</taxon>
        <taxon>Burkholderiales</taxon>
        <taxon>Oxalobacteraceae</taxon>
        <taxon>Telluria group</taxon>
        <taxon>Pseudoduganella</taxon>
    </lineage>
</organism>
<gene>
    <name evidence="2" type="ORF">GCM10011572_03610</name>
</gene>
<name>A0ABQ1K1R1_9BURK</name>
<evidence type="ECO:0000313" key="3">
    <source>
        <dbReference type="Proteomes" id="UP000622638"/>
    </source>
</evidence>
<reference evidence="3" key="1">
    <citation type="journal article" date="2019" name="Int. J. Syst. Evol. Microbiol.">
        <title>The Global Catalogue of Microorganisms (GCM) 10K type strain sequencing project: providing services to taxonomists for standard genome sequencing and annotation.</title>
        <authorList>
            <consortium name="The Broad Institute Genomics Platform"/>
            <consortium name="The Broad Institute Genome Sequencing Center for Infectious Disease"/>
            <person name="Wu L."/>
            <person name="Ma J."/>
        </authorList>
    </citation>
    <scope>NUCLEOTIDE SEQUENCE [LARGE SCALE GENOMIC DNA]</scope>
    <source>
        <strain evidence="3">CGMCC 1.15931</strain>
    </source>
</reference>
<feature type="signal peptide" evidence="1">
    <location>
        <begin position="1"/>
        <end position="30"/>
    </location>
</feature>
<evidence type="ECO:0000313" key="2">
    <source>
        <dbReference type="EMBL" id="GGB84967.1"/>
    </source>
</evidence>
<sequence length="109" mass="10938">MTMAMMKTILAAALAAAVAGCALPTTTVKAGASRPALSVQGAPAGAVLYVDGMSMGEAGTYDGVKQKLLIEEGAHRVEVRQGQAVLLTQQIFAGSGETTTVTVSAEAAK</sequence>
<feature type="chain" id="PRO_5045790859" description="PEGA domain-containing protein" evidence="1">
    <location>
        <begin position="31"/>
        <end position="109"/>
    </location>
</feature>
<protein>
    <recommendedName>
        <fullName evidence="4">PEGA domain-containing protein</fullName>
    </recommendedName>
</protein>
<dbReference type="PROSITE" id="PS51257">
    <property type="entry name" value="PROKAR_LIPOPROTEIN"/>
    <property type="match status" value="1"/>
</dbReference>
<proteinExistence type="predicted"/>